<dbReference type="Pfam" id="PF03466">
    <property type="entry name" value="LysR_substrate"/>
    <property type="match status" value="1"/>
</dbReference>
<dbReference type="EMBL" id="CP016172">
    <property type="protein sequence ID" value="ANN77640.1"/>
    <property type="molecule type" value="Genomic_DNA"/>
</dbReference>
<evidence type="ECO:0000256" key="2">
    <source>
        <dbReference type="ARBA" id="ARBA00023015"/>
    </source>
</evidence>
<dbReference type="Gene3D" id="1.10.10.10">
    <property type="entry name" value="Winged helix-like DNA-binding domain superfamily/Winged helix DNA-binding domain"/>
    <property type="match status" value="1"/>
</dbReference>
<comment type="similarity">
    <text evidence="1">Belongs to the LysR transcriptional regulatory family.</text>
</comment>
<name>A0A193GCU2_9BORD</name>
<proteinExistence type="inferred from homology"/>
<dbReference type="PANTHER" id="PTHR30537">
    <property type="entry name" value="HTH-TYPE TRANSCRIPTIONAL REGULATOR"/>
    <property type="match status" value="1"/>
</dbReference>
<gene>
    <name evidence="6" type="ORF">BAU07_11460</name>
</gene>
<evidence type="ECO:0000256" key="4">
    <source>
        <dbReference type="ARBA" id="ARBA00023163"/>
    </source>
</evidence>
<evidence type="ECO:0000313" key="6">
    <source>
        <dbReference type="EMBL" id="ANN77640.1"/>
    </source>
</evidence>
<dbReference type="STRING" id="463014.BAU07_11460"/>
<evidence type="ECO:0000313" key="7">
    <source>
        <dbReference type="Proteomes" id="UP000091926"/>
    </source>
</evidence>
<feature type="domain" description="HTH lysR-type" evidence="5">
    <location>
        <begin position="1"/>
        <end position="60"/>
    </location>
</feature>
<dbReference type="InterPro" id="IPR005119">
    <property type="entry name" value="LysR_subst-bd"/>
</dbReference>
<keyword evidence="3" id="KW-0238">DNA-binding</keyword>
<sequence>MTKCLQTMELFVEVARAKSFSRAALVLGVPKSTLSRQVAELERSLGVQLLSRTTRKVELTDAGSRYFERCQHIVAEAQFAHEEIQGLASTPAGPLRVNMPIDFGTDFLAESLMAFSRRYPDVTFHLDMAAPDHAGQVFHACDVAIEIGEQPSPTRIARQLGSISAYLYAAPSYLAARGTPVHPDHLASHECMEFRATPGARVTRWPLHRNGEHIEFHPGKRFSMNSASMLRRLATLGAGIAVLSEVAAQQEVAAGRLLRVLPDWEVGPFPVYAVTETRLLPVKTRTFVEFLTERLQGDWSRHAKRSAARALDVRAETD</sequence>
<dbReference type="SUPFAM" id="SSF53850">
    <property type="entry name" value="Periplasmic binding protein-like II"/>
    <property type="match status" value="1"/>
</dbReference>
<dbReference type="CDD" id="cd08422">
    <property type="entry name" value="PBP2_CrgA_like"/>
    <property type="match status" value="1"/>
</dbReference>
<evidence type="ECO:0000259" key="5">
    <source>
        <dbReference type="PROSITE" id="PS50931"/>
    </source>
</evidence>
<dbReference type="SUPFAM" id="SSF46785">
    <property type="entry name" value="Winged helix' DNA-binding domain"/>
    <property type="match status" value="1"/>
</dbReference>
<dbReference type="GO" id="GO:0006351">
    <property type="term" value="P:DNA-templated transcription"/>
    <property type="evidence" value="ECO:0007669"/>
    <property type="project" value="TreeGrafter"/>
</dbReference>
<dbReference type="FunFam" id="1.10.10.10:FF:000001">
    <property type="entry name" value="LysR family transcriptional regulator"/>
    <property type="match status" value="1"/>
</dbReference>
<reference evidence="6 7" key="1">
    <citation type="submission" date="2016-06" db="EMBL/GenBank/DDBJ databases">
        <title>Complete genome sequences of Bordetella bronchialis and Bordetella flabilis.</title>
        <authorList>
            <person name="LiPuma J.J."/>
            <person name="Spilker T."/>
        </authorList>
    </citation>
    <scope>NUCLEOTIDE SEQUENCE [LARGE SCALE GENOMIC DNA]</scope>
    <source>
        <strain evidence="6 7">AU10664</strain>
    </source>
</reference>
<dbReference type="AlphaFoldDB" id="A0A193GCU2"/>
<protein>
    <submittedName>
        <fullName evidence="6">LysR family transcriptional regulator</fullName>
    </submittedName>
</protein>
<dbReference type="Gene3D" id="3.40.190.290">
    <property type="match status" value="1"/>
</dbReference>
<dbReference type="PROSITE" id="PS50931">
    <property type="entry name" value="HTH_LYSR"/>
    <property type="match status" value="1"/>
</dbReference>
<keyword evidence="4" id="KW-0804">Transcription</keyword>
<dbReference type="GO" id="GO:0043565">
    <property type="term" value="F:sequence-specific DNA binding"/>
    <property type="evidence" value="ECO:0007669"/>
    <property type="project" value="TreeGrafter"/>
</dbReference>
<dbReference type="InterPro" id="IPR058163">
    <property type="entry name" value="LysR-type_TF_proteobact-type"/>
</dbReference>
<dbReference type="InterPro" id="IPR036390">
    <property type="entry name" value="WH_DNA-bd_sf"/>
</dbReference>
<evidence type="ECO:0000256" key="3">
    <source>
        <dbReference type="ARBA" id="ARBA00023125"/>
    </source>
</evidence>
<dbReference type="Pfam" id="PF00126">
    <property type="entry name" value="HTH_1"/>
    <property type="match status" value="1"/>
</dbReference>
<dbReference type="InterPro" id="IPR036388">
    <property type="entry name" value="WH-like_DNA-bd_sf"/>
</dbReference>
<keyword evidence="2" id="KW-0805">Transcription regulation</keyword>
<accession>A0A193GCU2</accession>
<dbReference type="GO" id="GO:0003700">
    <property type="term" value="F:DNA-binding transcription factor activity"/>
    <property type="evidence" value="ECO:0007669"/>
    <property type="project" value="InterPro"/>
</dbReference>
<evidence type="ECO:0000256" key="1">
    <source>
        <dbReference type="ARBA" id="ARBA00009437"/>
    </source>
</evidence>
<dbReference type="Proteomes" id="UP000091926">
    <property type="component" value="Chromosome"/>
</dbReference>
<dbReference type="PANTHER" id="PTHR30537:SF5">
    <property type="entry name" value="HTH-TYPE TRANSCRIPTIONAL ACTIVATOR TTDR-RELATED"/>
    <property type="match status" value="1"/>
</dbReference>
<organism evidence="6 7">
    <name type="scientific">Bordetella flabilis</name>
    <dbReference type="NCBI Taxonomy" id="463014"/>
    <lineage>
        <taxon>Bacteria</taxon>
        <taxon>Pseudomonadati</taxon>
        <taxon>Pseudomonadota</taxon>
        <taxon>Betaproteobacteria</taxon>
        <taxon>Burkholderiales</taxon>
        <taxon>Alcaligenaceae</taxon>
        <taxon>Bordetella</taxon>
    </lineage>
</organism>
<keyword evidence="7" id="KW-1185">Reference proteome</keyword>
<dbReference type="InterPro" id="IPR000847">
    <property type="entry name" value="LysR_HTH_N"/>
</dbReference>
<dbReference type="KEGG" id="bfz:BAU07_11460"/>